<dbReference type="Pfam" id="PF01926">
    <property type="entry name" value="MMR_HSR1"/>
    <property type="match status" value="1"/>
</dbReference>
<gene>
    <name evidence="2" type="ORF">CPB83DRAFT_801359</name>
</gene>
<sequence length="305" mass="34157">MSPSKNEIIIAVMGPTGSGKSQIIDLLSGSTKWAGSNLKPETDQVREIKAIVPVGKEAREITLVETPGFDDIDKSDAGILQMLADWMATRSRNSTKLTGILYLHRITDNRQAGTPHRNLRLFKKLCGDELGVERKVVFVTTMWDKNQGEPGRLMAYQKRQDELREYWRPMLTLGAQVAEFNKTREAAVELICRVISQHSVGGVARLQEELVDLNLPLDETRAAQVVGSQYQSLIAEHRGTLLDLDRAMQRTNDPSMVADLHAERERVEAELNKIVEQGKAMRIGFFSKLKNGLFGKKTKGRGVEF</sequence>
<protein>
    <recommendedName>
        <fullName evidence="1">G domain-containing protein</fullName>
    </recommendedName>
</protein>
<keyword evidence="3" id="KW-1185">Reference proteome</keyword>
<dbReference type="AlphaFoldDB" id="A0A9P6JHP9"/>
<dbReference type="GO" id="GO:0005525">
    <property type="term" value="F:GTP binding"/>
    <property type="evidence" value="ECO:0007669"/>
    <property type="project" value="InterPro"/>
</dbReference>
<evidence type="ECO:0000313" key="3">
    <source>
        <dbReference type="Proteomes" id="UP000807306"/>
    </source>
</evidence>
<dbReference type="InterPro" id="IPR006073">
    <property type="entry name" value="GTP-bd"/>
</dbReference>
<feature type="domain" description="G" evidence="1">
    <location>
        <begin position="10"/>
        <end position="79"/>
    </location>
</feature>
<dbReference type="CDD" id="cd00882">
    <property type="entry name" value="Ras_like_GTPase"/>
    <property type="match status" value="1"/>
</dbReference>
<dbReference type="Proteomes" id="UP000807306">
    <property type="component" value="Unassembled WGS sequence"/>
</dbReference>
<evidence type="ECO:0000259" key="1">
    <source>
        <dbReference type="Pfam" id="PF01926"/>
    </source>
</evidence>
<proteinExistence type="predicted"/>
<name>A0A9P6JHP9_9AGAR</name>
<evidence type="ECO:0000313" key="2">
    <source>
        <dbReference type="EMBL" id="KAF9521508.1"/>
    </source>
</evidence>
<dbReference type="SUPFAM" id="SSF52540">
    <property type="entry name" value="P-loop containing nucleoside triphosphate hydrolases"/>
    <property type="match status" value="1"/>
</dbReference>
<organism evidence="2 3">
    <name type="scientific">Crepidotus variabilis</name>
    <dbReference type="NCBI Taxonomy" id="179855"/>
    <lineage>
        <taxon>Eukaryota</taxon>
        <taxon>Fungi</taxon>
        <taxon>Dikarya</taxon>
        <taxon>Basidiomycota</taxon>
        <taxon>Agaricomycotina</taxon>
        <taxon>Agaricomycetes</taxon>
        <taxon>Agaricomycetidae</taxon>
        <taxon>Agaricales</taxon>
        <taxon>Agaricineae</taxon>
        <taxon>Crepidotaceae</taxon>
        <taxon>Crepidotus</taxon>
    </lineage>
</organism>
<dbReference type="EMBL" id="MU158038">
    <property type="protein sequence ID" value="KAF9521508.1"/>
    <property type="molecule type" value="Genomic_DNA"/>
</dbReference>
<dbReference type="OrthoDB" id="8954335at2759"/>
<comment type="caution">
    <text evidence="2">The sequence shown here is derived from an EMBL/GenBank/DDBJ whole genome shotgun (WGS) entry which is preliminary data.</text>
</comment>
<dbReference type="Gene3D" id="3.40.50.300">
    <property type="entry name" value="P-loop containing nucleotide triphosphate hydrolases"/>
    <property type="match status" value="1"/>
</dbReference>
<reference evidence="2" key="1">
    <citation type="submission" date="2020-11" db="EMBL/GenBank/DDBJ databases">
        <authorList>
            <consortium name="DOE Joint Genome Institute"/>
            <person name="Ahrendt S."/>
            <person name="Riley R."/>
            <person name="Andreopoulos W."/>
            <person name="Labutti K."/>
            <person name="Pangilinan J."/>
            <person name="Ruiz-Duenas F.J."/>
            <person name="Barrasa J.M."/>
            <person name="Sanchez-Garcia M."/>
            <person name="Camarero S."/>
            <person name="Miyauchi S."/>
            <person name="Serrano A."/>
            <person name="Linde D."/>
            <person name="Babiker R."/>
            <person name="Drula E."/>
            <person name="Ayuso-Fernandez I."/>
            <person name="Pacheco R."/>
            <person name="Padilla G."/>
            <person name="Ferreira P."/>
            <person name="Barriuso J."/>
            <person name="Kellner H."/>
            <person name="Castanera R."/>
            <person name="Alfaro M."/>
            <person name="Ramirez L."/>
            <person name="Pisabarro A.G."/>
            <person name="Kuo A."/>
            <person name="Tritt A."/>
            <person name="Lipzen A."/>
            <person name="He G."/>
            <person name="Yan M."/>
            <person name="Ng V."/>
            <person name="Cullen D."/>
            <person name="Martin F."/>
            <person name="Rosso M.-N."/>
            <person name="Henrissat B."/>
            <person name="Hibbett D."/>
            <person name="Martinez A.T."/>
            <person name="Grigoriev I.V."/>
        </authorList>
    </citation>
    <scope>NUCLEOTIDE SEQUENCE</scope>
    <source>
        <strain evidence="2">CBS 506.95</strain>
    </source>
</reference>
<accession>A0A9P6JHP9</accession>
<dbReference type="InterPro" id="IPR027417">
    <property type="entry name" value="P-loop_NTPase"/>
</dbReference>